<keyword evidence="4" id="KW-0808">Transferase</keyword>
<dbReference type="OrthoDB" id="9814807at2"/>
<evidence type="ECO:0000313" key="4">
    <source>
        <dbReference type="EMBL" id="ACT50848.1"/>
    </source>
</evidence>
<feature type="transmembrane region" description="Helical" evidence="1">
    <location>
        <begin position="174"/>
        <end position="194"/>
    </location>
</feature>
<evidence type="ECO:0000259" key="3">
    <source>
        <dbReference type="Pfam" id="PF19040"/>
    </source>
</evidence>
<feature type="transmembrane region" description="Helical" evidence="1">
    <location>
        <begin position="75"/>
        <end position="95"/>
    </location>
</feature>
<keyword evidence="5" id="KW-1185">Reference proteome</keyword>
<feature type="transmembrane region" description="Helical" evidence="1">
    <location>
        <begin position="234"/>
        <end position="253"/>
    </location>
</feature>
<dbReference type="GO" id="GO:0009103">
    <property type="term" value="P:lipopolysaccharide biosynthetic process"/>
    <property type="evidence" value="ECO:0007669"/>
    <property type="project" value="TreeGrafter"/>
</dbReference>
<feature type="transmembrane region" description="Helical" evidence="1">
    <location>
        <begin position="200"/>
        <end position="222"/>
    </location>
</feature>
<keyword evidence="4" id="KW-0012">Acyltransferase</keyword>
<dbReference type="AlphaFoldDB" id="C6XE73"/>
<dbReference type="Pfam" id="PF01757">
    <property type="entry name" value="Acyl_transf_3"/>
    <property type="match status" value="1"/>
</dbReference>
<dbReference type="PANTHER" id="PTHR23028">
    <property type="entry name" value="ACETYLTRANSFERASE"/>
    <property type="match status" value="1"/>
</dbReference>
<dbReference type="eggNOG" id="COG1835">
    <property type="taxonomic scope" value="Bacteria"/>
</dbReference>
<accession>C6XE73</accession>
<reference evidence="5" key="1">
    <citation type="submission" date="2009-07" db="EMBL/GenBank/DDBJ databases">
        <title>Complete sequence of chromosome of Methylovorus sp. SIP3-4.</title>
        <authorList>
            <person name="Lucas S."/>
            <person name="Copeland A."/>
            <person name="Lapidus A."/>
            <person name="Glavina del Rio T."/>
            <person name="Tice H."/>
            <person name="Bruce D."/>
            <person name="Goodwin L."/>
            <person name="Pitluck S."/>
            <person name="Clum A."/>
            <person name="Larimer F."/>
            <person name="Land M."/>
            <person name="Hauser L."/>
            <person name="Kyrpides N."/>
            <person name="Mikhailova N."/>
            <person name="Kayluzhnaya M."/>
            <person name="Chistoserdova L."/>
        </authorList>
    </citation>
    <scope>NUCLEOTIDE SEQUENCE [LARGE SCALE GENOMIC DNA]</scope>
    <source>
        <strain evidence="5">SIP3-4</strain>
    </source>
</reference>
<dbReference type="EMBL" id="CP001674">
    <property type="protein sequence ID" value="ACT50848.1"/>
    <property type="molecule type" value="Genomic_DNA"/>
</dbReference>
<feature type="transmembrane region" description="Helical" evidence="1">
    <location>
        <begin position="35"/>
        <end position="54"/>
    </location>
</feature>
<dbReference type="GO" id="GO:0016747">
    <property type="term" value="F:acyltransferase activity, transferring groups other than amino-acyl groups"/>
    <property type="evidence" value="ECO:0007669"/>
    <property type="project" value="InterPro"/>
</dbReference>
<keyword evidence="1" id="KW-0812">Transmembrane</keyword>
<organism evidence="4 5">
    <name type="scientific">Methylovorus glucosotrophus (strain SIP3-4)</name>
    <dbReference type="NCBI Taxonomy" id="582744"/>
    <lineage>
        <taxon>Bacteria</taxon>
        <taxon>Pseudomonadati</taxon>
        <taxon>Pseudomonadota</taxon>
        <taxon>Betaproteobacteria</taxon>
        <taxon>Nitrosomonadales</taxon>
        <taxon>Methylophilaceae</taxon>
        <taxon>Methylovorus</taxon>
    </lineage>
</organism>
<dbReference type="KEGG" id="mei:Msip34_1603"/>
<dbReference type="Proteomes" id="UP000002743">
    <property type="component" value="Chromosome"/>
</dbReference>
<keyword evidence="1" id="KW-0472">Membrane</keyword>
<feature type="transmembrane region" description="Helical" evidence="1">
    <location>
        <begin position="363"/>
        <end position="381"/>
    </location>
</feature>
<gene>
    <name evidence="4" type="ordered locus">Msip34_1603</name>
</gene>
<evidence type="ECO:0000256" key="1">
    <source>
        <dbReference type="SAM" id="Phobius"/>
    </source>
</evidence>
<feature type="transmembrane region" description="Helical" evidence="1">
    <location>
        <begin position="293"/>
        <end position="314"/>
    </location>
</feature>
<feature type="domain" description="Acyltransferase 3" evidence="2">
    <location>
        <begin position="10"/>
        <end position="338"/>
    </location>
</feature>
<feature type="domain" description="SGNH" evidence="3">
    <location>
        <begin position="407"/>
        <end position="636"/>
    </location>
</feature>
<dbReference type="PANTHER" id="PTHR23028:SF53">
    <property type="entry name" value="ACYL_TRANSF_3 DOMAIN-CONTAINING PROTEIN"/>
    <property type="match status" value="1"/>
</dbReference>
<evidence type="ECO:0000313" key="5">
    <source>
        <dbReference type="Proteomes" id="UP000002743"/>
    </source>
</evidence>
<feature type="transmembrane region" description="Helical" evidence="1">
    <location>
        <begin position="326"/>
        <end position="343"/>
    </location>
</feature>
<evidence type="ECO:0000259" key="2">
    <source>
        <dbReference type="Pfam" id="PF01757"/>
    </source>
</evidence>
<dbReference type="HOGENOM" id="CLU_005679_10_2_4"/>
<feature type="transmembrane region" description="Helical" evidence="1">
    <location>
        <begin position="12"/>
        <end position="29"/>
    </location>
</feature>
<keyword evidence="1" id="KW-1133">Transmembrane helix</keyword>
<dbReference type="InterPro" id="IPR043968">
    <property type="entry name" value="SGNH"/>
</dbReference>
<name>C6XE73_METGS</name>
<protein>
    <submittedName>
        <fullName evidence="4">Acyltransferase 3</fullName>
    </submittedName>
</protein>
<sequence>MSNQKKLREDITFLRAISVLMVVIFHFTFPLSKGGFIGVDVFFVISGFLMTQIIETGLQEDKFRYSQFLVSRIKRIWPAMGVMLLTLLAVGAVFMPPLDTSVIASQVLYAVGFVSNHYFLSTSGYFSGDNDSRWLLHTWSLSVEWQFYMIYPFILKASRSLSMRISSAPNFLKVHVVILTVLLIASLALCVYVSKHDASTAFFLLPTRAWEMLAGGMAFFAYRYIRLTKLQSMLLSYMGLAIIAGSFVFIGRFDLERLWPSYYAIFPVAGAVLVLWAAFTANRVMKNRILQSIGLWSYSIYLWHWPLVVFFGITLFEEKFSPESKIIGFTLSVALGYISYRFVENANAQSIKTMLLAIKKPAIIMASAGITAGILISLKGLDYKTSNDPFYASLLAKPQATQMPSECNNFKTPAEKLKTCRVEKGSAEKALVIGDSHARHLYPWFAAKSPLSTDFLVSVGCPSLPGYNRTGAGYYCDKFSDKAWGEALSGEYSVVFVSMNWGAFKSGMCRIENGHCVPVNSTEAPISKLDNLLNAAKSKGIKVVLVGPTPFFPHSVPEYLYRHAFWTKSSETQLPAADFGKVNEDFIRLFESVQERYSSNINYEPIAKTICADNVCSVYDAELKIPIFMDADHFNPDWIVARGDVLMKYLGRFN</sequence>
<dbReference type="InterPro" id="IPR050879">
    <property type="entry name" value="Acyltransferase_3"/>
</dbReference>
<proteinExistence type="predicted"/>
<feature type="transmembrane region" description="Helical" evidence="1">
    <location>
        <begin position="259"/>
        <end position="281"/>
    </location>
</feature>
<dbReference type="InterPro" id="IPR002656">
    <property type="entry name" value="Acyl_transf_3_dom"/>
</dbReference>
<dbReference type="STRING" id="582744.Msip34_1603"/>
<dbReference type="Pfam" id="PF19040">
    <property type="entry name" value="SGNH"/>
    <property type="match status" value="1"/>
</dbReference>
<dbReference type="GO" id="GO:0016020">
    <property type="term" value="C:membrane"/>
    <property type="evidence" value="ECO:0007669"/>
    <property type="project" value="TreeGrafter"/>
</dbReference>
<reference evidence="4 5" key="2">
    <citation type="journal article" date="2011" name="J. Bacteriol.">
        <title>Genomes of three methylotrophs from a single niche uncover genetic and metabolic divergence of Methylophilaceae.</title>
        <authorList>
            <person name="Lapidus A."/>
            <person name="Clum A."/>
            <person name="Labutti K."/>
            <person name="Kaluzhnaya M.G."/>
            <person name="Lim S."/>
            <person name="Beck D.A."/>
            <person name="Glavina Del Rio T."/>
            <person name="Nolan M."/>
            <person name="Mavromatis K."/>
            <person name="Huntemann M."/>
            <person name="Lucas S."/>
            <person name="Lidstrom M.E."/>
            <person name="Ivanova N."/>
            <person name="Chistoserdova L."/>
        </authorList>
    </citation>
    <scope>NUCLEOTIDE SEQUENCE [LARGE SCALE GENOMIC DNA]</scope>
    <source>
        <strain evidence="4 5">SIP3-4</strain>
    </source>
</reference>
<dbReference type="RefSeq" id="WP_015830263.1">
    <property type="nucleotide sequence ID" value="NC_012969.1"/>
</dbReference>